<evidence type="ECO:0000256" key="2">
    <source>
        <dbReference type="ARBA" id="ARBA00022448"/>
    </source>
</evidence>
<keyword evidence="5" id="KW-0547">Nucleotide-binding</keyword>
<protein>
    <recommendedName>
        <fullName evidence="14">Multidrug export ATP-binding/permease protein SAV1866</fullName>
    </recommendedName>
</protein>
<dbReference type="InterPro" id="IPR011527">
    <property type="entry name" value="ABC1_TM_dom"/>
</dbReference>
<feature type="domain" description="ABC transporter" evidence="10">
    <location>
        <begin position="335"/>
        <end position="570"/>
    </location>
</feature>
<evidence type="ECO:0000313" key="12">
    <source>
        <dbReference type="EMBL" id="EEG50592.1"/>
    </source>
</evidence>
<evidence type="ECO:0000256" key="8">
    <source>
        <dbReference type="ARBA" id="ARBA00023136"/>
    </source>
</evidence>
<feature type="transmembrane region" description="Helical" evidence="9">
    <location>
        <begin position="55"/>
        <end position="73"/>
    </location>
</feature>
<comment type="subcellular location">
    <subcellularLocation>
        <location evidence="1">Cell membrane</location>
        <topology evidence="1">Multi-pass membrane protein</topology>
    </subcellularLocation>
</comment>
<dbReference type="Gene3D" id="3.40.50.300">
    <property type="entry name" value="P-loop containing nucleotide triphosphate hydrolases"/>
    <property type="match status" value="1"/>
</dbReference>
<dbReference type="eggNOG" id="COG4988">
    <property type="taxonomic scope" value="Bacteria"/>
</dbReference>
<keyword evidence="3" id="KW-1003">Cell membrane</keyword>
<dbReference type="SMART" id="SM00382">
    <property type="entry name" value="AAA"/>
    <property type="match status" value="1"/>
</dbReference>
<sequence>MGKYIRLITFLGKAKKETAVKTTISLAVVALSFTQAFFLAQGVSAVFAQEELQTVFTWFLLCLAALLARAWILRFQEGYTKKMAAKVKSVIRDVMLEKLMELGPSYRNERRSGNLQSLITDGVESFEAFLTQYLPQILVVLATTVFSTVYLWSLDPAVGLLVLVLTILSIVIPHLFMPAVSRVMIEYWQEYAQLNSQYIDDMQGMSTLKSLGASQREGKRLSKSAWKFAANSMKNLGISLSDSSVIVACTTIGTAASVALAAVHMAQGNINYQSLLIILFLSGECMKPLNDLNTYWHGSYLGLSVAEELFEVLDEPVTIKDGKTTCCFSDTLPEIQLKDLTFRYEKEGYDVLKHVDMKMEAGKVTAIVGKSGSGKSTIVNLLLRFYDYDSGTILVGEKSLKEYAAQSFRSQIAVVFQESYLFYGTVRENIKMARPDASDYAVEQAAKTANAHDFIMELPQGYDTVVGERGATLSGGERQRIAIARAILKDAPILILDEATSSVDLKNEKEIQEALERCMQGRTTVVIAHRLSAVVKADRIYVLEQGRLSGSGTHAELLSNNKVYQGLVKAQNYGKEESQ</sequence>
<keyword evidence="6" id="KW-0067">ATP-binding</keyword>
<evidence type="ECO:0000256" key="9">
    <source>
        <dbReference type="SAM" id="Phobius"/>
    </source>
</evidence>
<dbReference type="Pfam" id="PF00664">
    <property type="entry name" value="ABC_membrane"/>
    <property type="match status" value="1"/>
</dbReference>
<feature type="domain" description="ABC transmembrane type-1" evidence="11">
    <location>
        <begin position="25"/>
        <end position="297"/>
    </location>
</feature>
<dbReference type="GeneID" id="86821715"/>
<organism evidence="12 13">
    <name type="scientific">Blautia hydrogenotrophica (strain DSM 10507 / JCM 14656 / S5a33)</name>
    <name type="common">Ruminococcus hydrogenotrophicus</name>
    <dbReference type="NCBI Taxonomy" id="476272"/>
    <lineage>
        <taxon>Bacteria</taxon>
        <taxon>Bacillati</taxon>
        <taxon>Bacillota</taxon>
        <taxon>Clostridia</taxon>
        <taxon>Lachnospirales</taxon>
        <taxon>Lachnospiraceae</taxon>
        <taxon>Blautia</taxon>
    </lineage>
</organism>
<dbReference type="GO" id="GO:0016887">
    <property type="term" value="F:ATP hydrolysis activity"/>
    <property type="evidence" value="ECO:0007669"/>
    <property type="project" value="InterPro"/>
</dbReference>
<dbReference type="EMBL" id="ACBZ01000017">
    <property type="protein sequence ID" value="EEG50592.1"/>
    <property type="molecule type" value="Genomic_DNA"/>
</dbReference>
<dbReference type="InterPro" id="IPR027417">
    <property type="entry name" value="P-loop_NTPase"/>
</dbReference>
<dbReference type="GO" id="GO:0140359">
    <property type="term" value="F:ABC-type transporter activity"/>
    <property type="evidence" value="ECO:0007669"/>
    <property type="project" value="InterPro"/>
</dbReference>
<dbReference type="PATRIC" id="fig|476272.21.peg.3474"/>
<dbReference type="GO" id="GO:0005886">
    <property type="term" value="C:plasma membrane"/>
    <property type="evidence" value="ECO:0007669"/>
    <property type="project" value="UniProtKB-SubCell"/>
</dbReference>
<keyword evidence="2" id="KW-0813">Transport</keyword>
<dbReference type="SUPFAM" id="SSF90123">
    <property type="entry name" value="ABC transporter transmembrane region"/>
    <property type="match status" value="1"/>
</dbReference>
<dbReference type="InterPro" id="IPR036640">
    <property type="entry name" value="ABC1_TM_sf"/>
</dbReference>
<reference evidence="12 13" key="2">
    <citation type="submission" date="2009-02" db="EMBL/GenBank/DDBJ databases">
        <title>Draft genome sequence of Blautia hydrogenotrophica DSM 10507 (Ruminococcus hydrogenotrophicus DSM 10507).</title>
        <authorList>
            <person name="Sudarsanam P."/>
            <person name="Ley R."/>
            <person name="Guruge J."/>
            <person name="Turnbaugh P.J."/>
            <person name="Mahowald M."/>
            <person name="Liep D."/>
            <person name="Gordon J."/>
        </authorList>
    </citation>
    <scope>NUCLEOTIDE SEQUENCE [LARGE SCALE GENOMIC DNA]</scope>
    <source>
        <strain evidence="13">DSM 10507 / JCM 14656 / S5a33</strain>
    </source>
</reference>
<dbReference type="Gene3D" id="1.20.1560.10">
    <property type="entry name" value="ABC transporter type 1, transmembrane domain"/>
    <property type="match status" value="1"/>
</dbReference>
<evidence type="ECO:0000256" key="1">
    <source>
        <dbReference type="ARBA" id="ARBA00004651"/>
    </source>
</evidence>
<dbReference type="InterPro" id="IPR003439">
    <property type="entry name" value="ABC_transporter-like_ATP-bd"/>
</dbReference>
<proteinExistence type="predicted"/>
<dbReference type="InterPro" id="IPR003593">
    <property type="entry name" value="AAA+_ATPase"/>
</dbReference>
<keyword evidence="8 9" id="KW-0472">Membrane</keyword>
<dbReference type="PANTHER" id="PTHR24221:SF646">
    <property type="entry name" value="HAEMOLYSIN SECRETION ATP-BINDING PROTEIN"/>
    <property type="match status" value="1"/>
</dbReference>
<evidence type="ECO:0008006" key="14">
    <source>
        <dbReference type="Google" id="ProtNLM"/>
    </source>
</evidence>
<accession>C0CI04</accession>
<reference evidence="12 13" key="1">
    <citation type="submission" date="2009-01" db="EMBL/GenBank/DDBJ databases">
        <authorList>
            <person name="Fulton L."/>
            <person name="Clifton S."/>
            <person name="Fulton B."/>
            <person name="Xu J."/>
            <person name="Minx P."/>
            <person name="Pepin K.H."/>
            <person name="Johnson M."/>
            <person name="Bhonagiri V."/>
            <person name="Nash W.E."/>
            <person name="Mardis E.R."/>
            <person name="Wilson R.K."/>
        </authorList>
    </citation>
    <scope>NUCLEOTIDE SEQUENCE [LARGE SCALE GENOMIC DNA]</scope>
    <source>
        <strain evidence="13">DSM 10507 / JCM 14656 / S5a33</strain>
    </source>
</reference>
<dbReference type="InterPro" id="IPR017871">
    <property type="entry name" value="ABC_transporter-like_CS"/>
</dbReference>
<dbReference type="GO" id="GO:0005524">
    <property type="term" value="F:ATP binding"/>
    <property type="evidence" value="ECO:0007669"/>
    <property type="project" value="UniProtKB-KW"/>
</dbReference>
<evidence type="ECO:0000256" key="5">
    <source>
        <dbReference type="ARBA" id="ARBA00022741"/>
    </source>
</evidence>
<feature type="transmembrane region" description="Helical" evidence="9">
    <location>
        <begin position="133"/>
        <end position="152"/>
    </location>
</feature>
<dbReference type="PROSITE" id="PS50929">
    <property type="entry name" value="ABC_TM1F"/>
    <property type="match status" value="1"/>
</dbReference>
<dbReference type="PROSITE" id="PS00211">
    <property type="entry name" value="ABC_TRANSPORTER_1"/>
    <property type="match status" value="1"/>
</dbReference>
<name>C0CI04_BLAHS</name>
<keyword evidence="4 9" id="KW-0812">Transmembrane</keyword>
<dbReference type="RefSeq" id="WP_005945662.1">
    <property type="nucleotide sequence ID" value="NZ_CP136423.1"/>
</dbReference>
<evidence type="ECO:0000259" key="11">
    <source>
        <dbReference type="PROSITE" id="PS50929"/>
    </source>
</evidence>
<dbReference type="Pfam" id="PF00005">
    <property type="entry name" value="ABC_tran"/>
    <property type="match status" value="1"/>
</dbReference>
<dbReference type="GO" id="GO:0034040">
    <property type="term" value="F:ATPase-coupled lipid transmembrane transporter activity"/>
    <property type="evidence" value="ECO:0007669"/>
    <property type="project" value="TreeGrafter"/>
</dbReference>
<dbReference type="Proteomes" id="UP000003100">
    <property type="component" value="Unassembled WGS sequence"/>
</dbReference>
<gene>
    <name evidence="12" type="ORF">RUMHYD_00468</name>
</gene>
<evidence type="ECO:0000256" key="6">
    <source>
        <dbReference type="ARBA" id="ARBA00022840"/>
    </source>
</evidence>
<dbReference type="AlphaFoldDB" id="C0CI04"/>
<keyword evidence="7 9" id="KW-1133">Transmembrane helix</keyword>
<evidence type="ECO:0000259" key="10">
    <source>
        <dbReference type="PROSITE" id="PS50893"/>
    </source>
</evidence>
<dbReference type="PANTHER" id="PTHR24221">
    <property type="entry name" value="ATP-BINDING CASSETTE SUB-FAMILY B"/>
    <property type="match status" value="1"/>
</dbReference>
<dbReference type="HOGENOM" id="CLU_000604_84_9_9"/>
<dbReference type="SUPFAM" id="SSF52540">
    <property type="entry name" value="P-loop containing nucleoside triphosphate hydrolases"/>
    <property type="match status" value="1"/>
</dbReference>
<feature type="transmembrane region" description="Helical" evidence="9">
    <location>
        <begin position="158"/>
        <end position="177"/>
    </location>
</feature>
<evidence type="ECO:0000313" key="13">
    <source>
        <dbReference type="Proteomes" id="UP000003100"/>
    </source>
</evidence>
<dbReference type="FunFam" id="3.40.50.300:FF:000221">
    <property type="entry name" value="Multidrug ABC transporter ATP-binding protein"/>
    <property type="match status" value="1"/>
</dbReference>
<dbReference type="InterPro" id="IPR039421">
    <property type="entry name" value="Type_1_exporter"/>
</dbReference>
<dbReference type="PROSITE" id="PS50893">
    <property type="entry name" value="ABC_TRANSPORTER_2"/>
    <property type="match status" value="1"/>
</dbReference>
<evidence type="ECO:0000256" key="3">
    <source>
        <dbReference type="ARBA" id="ARBA00022475"/>
    </source>
</evidence>
<keyword evidence="13" id="KW-1185">Reference proteome</keyword>
<evidence type="ECO:0000256" key="7">
    <source>
        <dbReference type="ARBA" id="ARBA00022989"/>
    </source>
</evidence>
<evidence type="ECO:0000256" key="4">
    <source>
        <dbReference type="ARBA" id="ARBA00022692"/>
    </source>
</evidence>